<protein>
    <submittedName>
        <fullName evidence="2">Uncharacterized protein</fullName>
    </submittedName>
</protein>
<feature type="compositionally biased region" description="Basic and acidic residues" evidence="1">
    <location>
        <begin position="190"/>
        <end position="204"/>
    </location>
</feature>
<feature type="region of interest" description="Disordered" evidence="1">
    <location>
        <begin position="190"/>
        <end position="221"/>
    </location>
</feature>
<dbReference type="EMBL" id="JACIHP010000002">
    <property type="protein sequence ID" value="MBB4491411.1"/>
    <property type="molecule type" value="Genomic_DNA"/>
</dbReference>
<accession>A0ABR6J994</accession>
<feature type="region of interest" description="Disordered" evidence="1">
    <location>
        <begin position="139"/>
        <end position="175"/>
    </location>
</feature>
<dbReference type="RefSeq" id="WP_135521561.1">
    <property type="nucleotide sequence ID" value="NZ_JACIGN010000002.1"/>
</dbReference>
<evidence type="ECO:0000313" key="2">
    <source>
        <dbReference type="EMBL" id="MBB4491411.1"/>
    </source>
</evidence>
<keyword evidence="3" id="KW-1185">Reference proteome</keyword>
<evidence type="ECO:0000313" key="3">
    <source>
        <dbReference type="Proteomes" id="UP000534590"/>
    </source>
</evidence>
<feature type="compositionally biased region" description="Low complexity" evidence="1">
    <location>
        <begin position="157"/>
        <end position="169"/>
    </location>
</feature>
<dbReference type="Proteomes" id="UP000534590">
    <property type="component" value="Unassembled WGS sequence"/>
</dbReference>
<gene>
    <name evidence="2" type="ORF">GGE40_003242</name>
</gene>
<comment type="caution">
    <text evidence="2">The sequence shown here is derived from an EMBL/GenBank/DDBJ whole genome shotgun (WGS) entry which is preliminary data.</text>
</comment>
<proteinExistence type="predicted"/>
<reference evidence="2 3" key="1">
    <citation type="submission" date="2020-08" db="EMBL/GenBank/DDBJ databases">
        <title>Genomic Encyclopedia of Type Strains, Phase IV (KMG-V): Genome sequencing to study the core and pangenomes of soil and plant-associated prokaryotes.</title>
        <authorList>
            <person name="Whitman W."/>
        </authorList>
    </citation>
    <scope>NUCLEOTIDE SEQUENCE [LARGE SCALE GENOMIC DNA]</scope>
    <source>
        <strain evidence="2 3">SEMIA 461</strain>
    </source>
</reference>
<name>A0ABR6J994_AGRRD</name>
<evidence type="ECO:0000256" key="1">
    <source>
        <dbReference type="SAM" id="MobiDB-lite"/>
    </source>
</evidence>
<sequence length="221" mass="23570">MKDVGEEIFWQNARAVTRDIGMSHLDPAHGAAVEIVRWCLRHRGRPTHHRQTFLEAESPPLLAYLETLATSGDTAGWRTLEQRIRLHAELLRDGDMQPCRRPWLAAIWHTLPELAGIGQTILDGADEPRSVADFEVVPAPTDTDAKAGDGGDDKGSAGKAGSAGTTAKPKPSPRLVLSVVAVVPTEAEMKALDLGDDADAKNDTTPDGPEGPIGPKPGGSK</sequence>
<organism evidence="2 3">
    <name type="scientific">Agrobacterium radiobacter</name>
    <dbReference type="NCBI Taxonomy" id="362"/>
    <lineage>
        <taxon>Bacteria</taxon>
        <taxon>Pseudomonadati</taxon>
        <taxon>Pseudomonadota</taxon>
        <taxon>Alphaproteobacteria</taxon>
        <taxon>Hyphomicrobiales</taxon>
        <taxon>Rhizobiaceae</taxon>
        <taxon>Rhizobium/Agrobacterium group</taxon>
        <taxon>Agrobacterium</taxon>
        <taxon>Agrobacterium tumefaciens complex</taxon>
    </lineage>
</organism>
<feature type="compositionally biased region" description="Basic and acidic residues" evidence="1">
    <location>
        <begin position="143"/>
        <end position="156"/>
    </location>
</feature>